<dbReference type="GeneID" id="93937364"/>
<dbReference type="EMBL" id="AZJT01000081">
    <property type="protein sequence ID" value="ETW87904.1"/>
    <property type="molecule type" value="Genomic_DNA"/>
</dbReference>
<dbReference type="Proteomes" id="UP000024559">
    <property type="component" value="Unassembled WGS sequence"/>
</dbReference>
<evidence type="ECO:0000256" key="1">
    <source>
        <dbReference type="SAM" id="SignalP"/>
    </source>
</evidence>
<dbReference type="RefSeq" id="WP_014295241.1">
    <property type="nucleotide sequence ID" value="NZ_KI929129.1"/>
</dbReference>
<dbReference type="HOGENOM" id="CLU_1980332_0_0_9"/>
<dbReference type="Gene3D" id="3.40.30.10">
    <property type="entry name" value="Glutaredoxin"/>
    <property type="match status" value="1"/>
</dbReference>
<sequence length="139" mass="16245">MRVVSVLRLLLLSFLFYCGDVKAETADNICFVTLDAVKEKMAAKEEFFLFVGRLDNVDTQRGLKWLEAVEQTIYFLDTKEIDYVAYKKFVKKYNIRTMTHLGYFKGKYQFAVANVFTVDLPSFLGYQGILFQNQQNLLY</sequence>
<dbReference type="PATRIC" id="fig|1433289.7.peg.2409"/>
<name>A0A0E2QEH6_STRTR</name>
<evidence type="ECO:0000313" key="3">
    <source>
        <dbReference type="Proteomes" id="UP000024559"/>
    </source>
</evidence>
<reference evidence="2 3" key="1">
    <citation type="journal article" date="2014" name="Genome Announc.">
        <title>Genome Sequences of Streptococcus thermophilus Strains MTH17CL396 and M17PTZA496 from Fontina, an Italian PDO Cheese.</title>
        <authorList>
            <person name="Treu L."/>
            <person name="Vendramin V."/>
            <person name="Bovo B."/>
            <person name="Campanaro S."/>
            <person name="Corich V."/>
            <person name="Giacomini A."/>
        </authorList>
    </citation>
    <scope>NUCLEOTIDE SEQUENCE [LARGE SCALE GENOMIC DNA]</scope>
    <source>
        <strain evidence="2 3">M17PTZA496</strain>
    </source>
</reference>
<protein>
    <submittedName>
        <fullName evidence="2">Uncharacterized protein</fullName>
    </submittedName>
</protein>
<accession>A0A0E2QEH6</accession>
<feature type="signal peptide" evidence="1">
    <location>
        <begin position="1"/>
        <end position="23"/>
    </location>
</feature>
<gene>
    <name evidence="2" type="ORF">X841_11785</name>
</gene>
<feature type="chain" id="PRO_5002401642" evidence="1">
    <location>
        <begin position="24"/>
        <end position="139"/>
    </location>
</feature>
<organism evidence="2 3">
    <name type="scientific">Streptococcus thermophilus M17PTZA496</name>
    <dbReference type="NCBI Taxonomy" id="1433289"/>
    <lineage>
        <taxon>Bacteria</taxon>
        <taxon>Bacillati</taxon>
        <taxon>Bacillota</taxon>
        <taxon>Bacilli</taxon>
        <taxon>Lactobacillales</taxon>
        <taxon>Streptococcaceae</taxon>
        <taxon>Streptococcus</taxon>
    </lineage>
</organism>
<comment type="caution">
    <text evidence="2">The sequence shown here is derived from an EMBL/GenBank/DDBJ whole genome shotgun (WGS) entry which is preliminary data.</text>
</comment>
<proteinExistence type="predicted"/>
<dbReference type="AlphaFoldDB" id="A0A0E2QEH6"/>
<evidence type="ECO:0000313" key="2">
    <source>
        <dbReference type="EMBL" id="ETW87904.1"/>
    </source>
</evidence>
<keyword evidence="1" id="KW-0732">Signal</keyword>